<organism evidence="1 2">
    <name type="scientific">Bradyrhizobium yuanmingense</name>
    <dbReference type="NCBI Taxonomy" id="108015"/>
    <lineage>
        <taxon>Bacteria</taxon>
        <taxon>Pseudomonadati</taxon>
        <taxon>Pseudomonadota</taxon>
        <taxon>Alphaproteobacteria</taxon>
        <taxon>Hyphomicrobiales</taxon>
        <taxon>Nitrobacteraceae</taxon>
        <taxon>Bradyrhizobium</taxon>
    </lineage>
</organism>
<protein>
    <submittedName>
        <fullName evidence="1">Uncharacterized protein</fullName>
    </submittedName>
</protein>
<proteinExistence type="predicted"/>
<keyword evidence="2" id="KW-1185">Reference proteome</keyword>
<reference evidence="1 2" key="1">
    <citation type="submission" date="2024-07" db="EMBL/GenBank/DDBJ databases">
        <title>Genomic Encyclopedia of Type Strains, Phase V (KMG-V): Genome sequencing to study the core and pangenomes of soil and plant-associated prokaryotes.</title>
        <authorList>
            <person name="Whitman W."/>
        </authorList>
    </citation>
    <scope>NUCLEOTIDE SEQUENCE [LARGE SCALE GENOMIC DNA]</scope>
    <source>
        <strain evidence="1 2">USDA 222</strain>
    </source>
</reference>
<gene>
    <name evidence="1" type="ORF">ABH992_001654</name>
</gene>
<evidence type="ECO:0000313" key="1">
    <source>
        <dbReference type="EMBL" id="MEY9469255.1"/>
    </source>
</evidence>
<comment type="caution">
    <text evidence="1">The sequence shown here is derived from an EMBL/GenBank/DDBJ whole genome shotgun (WGS) entry which is preliminary data.</text>
</comment>
<sequence>MEKDAQAAQESVVQQKVDISAVHRGERVLETGRLDGAIKDALEDDEVREALELLHDRAKRP</sequence>
<name>A0ABV4GBF3_9BRAD</name>
<dbReference type="EMBL" id="JBGBZN010000002">
    <property type="protein sequence ID" value="MEY9469255.1"/>
    <property type="molecule type" value="Genomic_DNA"/>
</dbReference>
<evidence type="ECO:0000313" key="2">
    <source>
        <dbReference type="Proteomes" id="UP001565474"/>
    </source>
</evidence>
<accession>A0ABV4GBF3</accession>
<dbReference type="Proteomes" id="UP001565474">
    <property type="component" value="Unassembled WGS sequence"/>
</dbReference>
<dbReference type="RefSeq" id="WP_157785119.1">
    <property type="nucleotide sequence ID" value="NZ_JBGBYD010000002.1"/>
</dbReference>